<dbReference type="EMBL" id="JARTOI010000001">
    <property type="protein sequence ID" value="MDK5169024.1"/>
    <property type="molecule type" value="Genomic_DNA"/>
</dbReference>
<proteinExistence type="predicted"/>
<name>A0ABT7G5J9_9GAMM</name>
<accession>A0ABT7G5J9</accession>
<gene>
    <name evidence="1" type="ORF">P9921_00775</name>
</gene>
<sequence length="99" mass="11359">MDTKIVKKHSITLKEIKKAAVIVVGQANQILHQVKLEKDMHNGVALHRFKLTVTVYAKNRTANIKYEFYASNKKTLVMNMLNLTHPDELEHCFEPVSTI</sequence>
<keyword evidence="2" id="KW-1185">Reference proteome</keyword>
<dbReference type="RefSeq" id="WP_285097926.1">
    <property type="nucleotide sequence ID" value="NZ_JARTOI010000001.1"/>
</dbReference>
<organism evidence="1 2">
    <name type="scientific">Serratia nevei</name>
    <dbReference type="NCBI Taxonomy" id="2703794"/>
    <lineage>
        <taxon>Bacteria</taxon>
        <taxon>Pseudomonadati</taxon>
        <taxon>Pseudomonadota</taxon>
        <taxon>Gammaproteobacteria</taxon>
        <taxon>Enterobacterales</taxon>
        <taxon>Yersiniaceae</taxon>
        <taxon>Serratia</taxon>
    </lineage>
</organism>
<protein>
    <submittedName>
        <fullName evidence="1">Uncharacterized protein</fullName>
    </submittedName>
</protein>
<evidence type="ECO:0000313" key="1">
    <source>
        <dbReference type="EMBL" id="MDK5169024.1"/>
    </source>
</evidence>
<evidence type="ECO:0000313" key="2">
    <source>
        <dbReference type="Proteomes" id="UP001174748"/>
    </source>
</evidence>
<comment type="caution">
    <text evidence="1">The sequence shown here is derived from an EMBL/GenBank/DDBJ whole genome shotgun (WGS) entry which is preliminary data.</text>
</comment>
<reference evidence="1" key="1">
    <citation type="submission" date="2023-01" db="EMBL/GenBank/DDBJ databases">
        <title>Genomic dissection of endemic carbapenem resistance: metallo-beta-lactamase gene dissemination through clonal, plasmid and integron transfer pathways.</title>
        <authorList>
            <person name="Macesic N."/>
        </authorList>
    </citation>
    <scope>NUCLEOTIDE SEQUENCE</scope>
    <source>
        <strain evidence="1">CPO382</strain>
    </source>
</reference>
<dbReference type="Proteomes" id="UP001174748">
    <property type="component" value="Unassembled WGS sequence"/>
</dbReference>